<dbReference type="EMBL" id="CP038026">
    <property type="protein sequence ID" value="QBQ38822.1"/>
    <property type="molecule type" value="Genomic_DNA"/>
</dbReference>
<reference evidence="2" key="1">
    <citation type="journal article" date="2014" name="Int. J. Syst. Evol. Microbiol.">
        <title>Complete genome sequence of Corynebacterium casei LMG S-19264T (=DSM 44701T), isolated from a smear-ripened cheese.</title>
        <authorList>
            <consortium name="US DOE Joint Genome Institute (JGI-PGF)"/>
            <person name="Walter F."/>
            <person name="Albersmeier A."/>
            <person name="Kalinowski J."/>
            <person name="Ruckert C."/>
        </authorList>
    </citation>
    <scope>NUCLEOTIDE SEQUENCE</scope>
    <source>
        <strain evidence="2">KCTC 12344</strain>
    </source>
</reference>
<dbReference type="Proteomes" id="UP000619512">
    <property type="component" value="Unassembled WGS sequence"/>
</dbReference>
<feature type="transmembrane region" description="Helical" evidence="1">
    <location>
        <begin position="128"/>
        <end position="148"/>
    </location>
</feature>
<dbReference type="EMBL" id="BMWW01000002">
    <property type="protein sequence ID" value="GGY85360.1"/>
    <property type="molecule type" value="Genomic_DNA"/>
</dbReference>
<evidence type="ECO:0000313" key="4">
    <source>
        <dbReference type="Proteomes" id="UP000294359"/>
    </source>
</evidence>
<keyword evidence="1" id="KW-1133">Transmembrane helix</keyword>
<evidence type="ECO:0000313" key="3">
    <source>
        <dbReference type="EMBL" id="QBQ38822.1"/>
    </source>
</evidence>
<dbReference type="Proteomes" id="UP000294359">
    <property type="component" value="Chromosome"/>
</dbReference>
<evidence type="ECO:0000313" key="2">
    <source>
        <dbReference type="EMBL" id="GGY85360.1"/>
    </source>
</evidence>
<protein>
    <submittedName>
        <fullName evidence="2">Uncharacterized protein</fullName>
    </submittedName>
</protein>
<evidence type="ECO:0000256" key="1">
    <source>
        <dbReference type="SAM" id="Phobius"/>
    </source>
</evidence>
<organism evidence="2 5">
    <name type="scientific">Pseudoduganella plicata</name>
    <dbReference type="NCBI Taxonomy" id="321984"/>
    <lineage>
        <taxon>Bacteria</taxon>
        <taxon>Pseudomonadati</taxon>
        <taxon>Pseudomonadota</taxon>
        <taxon>Betaproteobacteria</taxon>
        <taxon>Burkholderiales</taxon>
        <taxon>Oxalobacteraceae</taxon>
        <taxon>Telluria group</taxon>
        <taxon>Pseudoduganella</taxon>
    </lineage>
</organism>
<dbReference type="AlphaFoldDB" id="A0A4P7BKL3"/>
<keyword evidence="4" id="KW-1185">Reference proteome</keyword>
<proteinExistence type="predicted"/>
<sequence length="150" mass="16361">MGRHVTLLRADGGMPQPIEPDEIVRALQRIGSPYVLAPDARADARLVDPTTPDDTEVMFLQAGELWASNPGPTLLALMLDLARELGARVRDDELQTYRTVGETYVHPDDIELLARLPQQAQAGPPRRATGALVPICIGALLGILLLLLRR</sequence>
<evidence type="ECO:0000313" key="5">
    <source>
        <dbReference type="Proteomes" id="UP000619512"/>
    </source>
</evidence>
<accession>A0A4P7BKL3</accession>
<dbReference type="OrthoDB" id="8758871at2"/>
<keyword evidence="1" id="KW-0472">Membrane</keyword>
<reference evidence="2" key="3">
    <citation type="submission" date="2022-12" db="EMBL/GenBank/DDBJ databases">
        <authorList>
            <person name="Sun Q."/>
            <person name="Kim S."/>
        </authorList>
    </citation>
    <scope>NUCLEOTIDE SEQUENCE</scope>
    <source>
        <strain evidence="2">KCTC 12344</strain>
    </source>
</reference>
<gene>
    <name evidence="3" type="ORF">E1742_23635</name>
    <name evidence="2" type="ORF">GCM10007388_18280</name>
</gene>
<reference evidence="3 4" key="2">
    <citation type="submission" date="2019-03" db="EMBL/GenBank/DDBJ databases">
        <title>Draft Genome Sequences of Six Type Strains of the Genus Massilia.</title>
        <authorList>
            <person name="Miess H."/>
            <person name="Frediansyhah A."/>
            <person name="Gross H."/>
        </authorList>
    </citation>
    <scope>NUCLEOTIDE SEQUENCE [LARGE SCALE GENOMIC DNA]</scope>
    <source>
        <strain evidence="3 4">DSM 17505</strain>
    </source>
</reference>
<dbReference type="RefSeq" id="WP_134387518.1">
    <property type="nucleotide sequence ID" value="NZ_BMWW01000002.1"/>
</dbReference>
<name>A0A4P7BKL3_9BURK</name>
<keyword evidence="1" id="KW-0812">Transmembrane</keyword>